<dbReference type="Proteomes" id="UP000325787">
    <property type="component" value="Chromosome"/>
</dbReference>
<proteinExistence type="predicted"/>
<dbReference type="SUPFAM" id="SSF158682">
    <property type="entry name" value="TerB-like"/>
    <property type="match status" value="1"/>
</dbReference>
<accession>A0A5Q0H895</accession>
<sequence>MGGYTDAEGKTLRTAVYGAMVLVSVADEGEVDRESHAGIRAMAMLPPAVRGAVDAGAPELPAGSMADVEIGVLEALRESVALVSARSTAEAQAFANAVVAMCREVASADGRVGRAENAVLDKVRAALTTAR</sequence>
<dbReference type="KEGG" id="ssyi:EKG83_37995"/>
<name>A0A5Q0H895_SACSY</name>
<dbReference type="AlphaFoldDB" id="A0A5Q0H895"/>
<dbReference type="OrthoDB" id="3695500at2"/>
<evidence type="ECO:0000313" key="1">
    <source>
        <dbReference type="EMBL" id="QFZ22447.1"/>
    </source>
</evidence>
<dbReference type="EMBL" id="CP034550">
    <property type="protein sequence ID" value="QFZ22447.1"/>
    <property type="molecule type" value="Genomic_DNA"/>
</dbReference>
<gene>
    <name evidence="1" type="ORF">EKG83_37995</name>
</gene>
<dbReference type="Gene3D" id="1.10.3680.10">
    <property type="entry name" value="TerB-like"/>
    <property type="match status" value="1"/>
</dbReference>
<keyword evidence="2" id="KW-1185">Reference proteome</keyword>
<evidence type="ECO:0000313" key="2">
    <source>
        <dbReference type="Proteomes" id="UP000325787"/>
    </source>
</evidence>
<organism evidence="1 2">
    <name type="scientific">Saccharothrix syringae</name>
    <name type="common">Nocardiopsis syringae</name>
    <dbReference type="NCBI Taxonomy" id="103733"/>
    <lineage>
        <taxon>Bacteria</taxon>
        <taxon>Bacillati</taxon>
        <taxon>Actinomycetota</taxon>
        <taxon>Actinomycetes</taxon>
        <taxon>Pseudonocardiales</taxon>
        <taxon>Pseudonocardiaceae</taxon>
        <taxon>Saccharothrix</taxon>
    </lineage>
</organism>
<reference evidence="2" key="1">
    <citation type="journal article" date="2021" name="Curr. Microbiol.">
        <title>Complete genome of nocamycin-producing strain Saccharothrix syringae NRRL B-16468 reveals the biosynthetic potential for secondary metabolites.</title>
        <authorList>
            <person name="Mo X."/>
            <person name="Yang S."/>
        </authorList>
    </citation>
    <scope>NUCLEOTIDE SEQUENCE [LARGE SCALE GENOMIC DNA]</scope>
    <source>
        <strain evidence="2">ATCC 51364 / DSM 43886 / JCM 6844 / KCTC 9398 / NBRC 14523 / NRRL B-16468 / INA 2240</strain>
    </source>
</reference>
<dbReference type="RefSeq" id="WP_033430600.1">
    <property type="nucleotide sequence ID" value="NZ_CP034550.1"/>
</dbReference>
<protein>
    <submittedName>
        <fullName evidence="1">Uncharacterized protein</fullName>
    </submittedName>
</protein>
<dbReference type="InterPro" id="IPR029024">
    <property type="entry name" value="TerB-like"/>
</dbReference>